<dbReference type="Gene3D" id="1.10.1130.10">
    <property type="entry name" value="Flavocytochrome C3, Chain A"/>
    <property type="match status" value="1"/>
</dbReference>
<dbReference type="SUPFAM" id="SSF48695">
    <property type="entry name" value="Multiheme cytochromes"/>
    <property type="match status" value="1"/>
</dbReference>
<gene>
    <name evidence="2" type="ORF">IPP58_13705</name>
</gene>
<dbReference type="AlphaFoldDB" id="A0A9D7XIQ6"/>
<feature type="region of interest" description="Disordered" evidence="1">
    <location>
        <begin position="359"/>
        <end position="394"/>
    </location>
</feature>
<name>A0A9D7XIQ6_9BACT</name>
<dbReference type="InterPro" id="IPR036280">
    <property type="entry name" value="Multihaem_cyt_sf"/>
</dbReference>
<evidence type="ECO:0008006" key="4">
    <source>
        <dbReference type="Google" id="ProtNLM"/>
    </source>
</evidence>
<organism evidence="2 3">
    <name type="scientific">Candidatus Geothrix skivensis</name>
    <dbReference type="NCBI Taxonomy" id="2954439"/>
    <lineage>
        <taxon>Bacteria</taxon>
        <taxon>Pseudomonadati</taxon>
        <taxon>Acidobacteriota</taxon>
        <taxon>Holophagae</taxon>
        <taxon>Holophagales</taxon>
        <taxon>Holophagaceae</taxon>
        <taxon>Geothrix</taxon>
    </lineage>
</organism>
<feature type="region of interest" description="Disordered" evidence="1">
    <location>
        <begin position="1"/>
        <end position="31"/>
    </location>
</feature>
<feature type="compositionally biased region" description="Low complexity" evidence="1">
    <location>
        <begin position="1"/>
        <end position="14"/>
    </location>
</feature>
<evidence type="ECO:0000313" key="2">
    <source>
        <dbReference type="EMBL" id="MBK9797522.1"/>
    </source>
</evidence>
<comment type="caution">
    <text evidence="2">The sequence shown here is derived from an EMBL/GenBank/DDBJ whole genome shotgun (WGS) entry which is preliminary data.</text>
</comment>
<feature type="compositionally biased region" description="Basic and acidic residues" evidence="1">
    <location>
        <begin position="18"/>
        <end position="31"/>
    </location>
</feature>
<sequence>MAATIGARAAGARGYVDPAHKQPDRHPNFGEGKQRWMCKVQDVPYLVKWMKENGVSGRGAEAGLHLLHAGVHDAGWNARGLQGPGQGRWGGADVLAESPDHWCTPDNTLSRNCAGCHVTGVKITTKDFLNDPNPAHKLGSVVVAWDYKDLNISCERCHGPGSEHAASSDKAKIIAPQHLTAKAGNETCGQCHGNHDGRSQRLLLACSNPPSTGPTRTPSATASSCRACDLATFFASYEQPTTGLNPDWKEGPMSWPDQIHARSHSMELSELRRSAHFNNRTQRLTCFSCHDAHSMDGGPASLKAGGYDFTNAAYCNNAVPYLPCLPQVPSPGSPPSMALQVGRGARSPGRGPVAVKRMEAGRRGTRSPGAWPTHAGRGRHGQRPSTRHRSQDARGQLHVLPHAEDRQLQDINVGLDTTSTSTRKAAAPWPKECALPRLRHRLAAQSSVLRTRIPQGKDFDIMPNSCSRCHAFARTSGDAK</sequence>
<reference evidence="2" key="1">
    <citation type="submission" date="2020-10" db="EMBL/GenBank/DDBJ databases">
        <title>Connecting structure to function with the recovery of over 1000 high-quality activated sludge metagenome-assembled genomes encoding full-length rRNA genes using long-read sequencing.</title>
        <authorList>
            <person name="Singleton C.M."/>
            <person name="Petriglieri F."/>
            <person name="Kristensen J.M."/>
            <person name="Kirkegaard R.H."/>
            <person name="Michaelsen T.Y."/>
            <person name="Andersen M.H."/>
            <person name="Karst S.M."/>
            <person name="Dueholm M.S."/>
            <person name="Nielsen P.H."/>
            <person name="Albertsen M."/>
        </authorList>
    </citation>
    <scope>NUCLEOTIDE SEQUENCE</scope>
    <source>
        <strain evidence="2">Skiv_18-Q3-R9-52_MAXAC.067</strain>
    </source>
</reference>
<protein>
    <recommendedName>
        <fullName evidence="4">Cytochrome c-552/4 domain-containing protein</fullName>
    </recommendedName>
</protein>
<dbReference type="EMBL" id="JADKIO010000010">
    <property type="protein sequence ID" value="MBK9797522.1"/>
    <property type="molecule type" value="Genomic_DNA"/>
</dbReference>
<proteinExistence type="predicted"/>
<evidence type="ECO:0000313" key="3">
    <source>
        <dbReference type="Proteomes" id="UP000886657"/>
    </source>
</evidence>
<accession>A0A9D7XIQ6</accession>
<evidence type="ECO:0000256" key="1">
    <source>
        <dbReference type="SAM" id="MobiDB-lite"/>
    </source>
</evidence>
<feature type="compositionally biased region" description="Basic residues" evidence="1">
    <location>
        <begin position="376"/>
        <end position="388"/>
    </location>
</feature>
<dbReference type="Proteomes" id="UP000886657">
    <property type="component" value="Unassembled WGS sequence"/>
</dbReference>